<feature type="compositionally biased region" description="Polar residues" evidence="7">
    <location>
        <begin position="646"/>
        <end position="661"/>
    </location>
</feature>
<feature type="domain" description="Inner centromere protein ARK-binding" evidence="8">
    <location>
        <begin position="1497"/>
        <end position="1551"/>
    </location>
</feature>
<evidence type="ECO:0000256" key="1">
    <source>
        <dbReference type="ARBA" id="ARBA00004123"/>
    </source>
</evidence>
<feature type="region of interest" description="Disordered" evidence="7">
    <location>
        <begin position="1369"/>
        <end position="1514"/>
    </location>
</feature>
<keyword evidence="4" id="KW-0963">Cytoplasm</keyword>
<dbReference type="PANTHER" id="PTHR13738:SF40">
    <property type="entry name" value="INNER CENTROMERE PROTEIN ARK-BINDING DOMAIN-CONTAINING PROTEIN"/>
    <property type="match status" value="1"/>
</dbReference>
<organism evidence="9">
    <name type="scientific">Oryza sativa subsp. japonica</name>
    <name type="common">Rice</name>
    <dbReference type="NCBI Taxonomy" id="39947"/>
    <lineage>
        <taxon>Eukaryota</taxon>
        <taxon>Viridiplantae</taxon>
        <taxon>Streptophyta</taxon>
        <taxon>Embryophyta</taxon>
        <taxon>Tracheophyta</taxon>
        <taxon>Spermatophyta</taxon>
        <taxon>Magnoliopsida</taxon>
        <taxon>Liliopsida</taxon>
        <taxon>Poales</taxon>
        <taxon>Poaceae</taxon>
        <taxon>BOP clade</taxon>
        <taxon>Oryzoideae</taxon>
        <taxon>Oryzeae</taxon>
        <taxon>Oryzinae</taxon>
        <taxon>Oryza</taxon>
        <taxon>Oryza sativa</taxon>
    </lineage>
</organism>
<comment type="subcellular location">
    <subcellularLocation>
        <location evidence="2">Cytoplasm</location>
        <location evidence="2">Cytoskeleton</location>
        <location evidence="2">Spindle</location>
    </subcellularLocation>
    <subcellularLocation>
        <location evidence="1">Nucleus</location>
    </subcellularLocation>
</comment>
<feature type="compositionally biased region" description="Polar residues" evidence="7">
    <location>
        <begin position="463"/>
        <end position="472"/>
    </location>
</feature>
<evidence type="ECO:0000256" key="2">
    <source>
        <dbReference type="ARBA" id="ARBA00004186"/>
    </source>
</evidence>
<feature type="region of interest" description="Disordered" evidence="7">
    <location>
        <begin position="141"/>
        <end position="218"/>
    </location>
</feature>
<feature type="region of interest" description="Disordered" evidence="7">
    <location>
        <begin position="373"/>
        <end position="398"/>
    </location>
</feature>
<feature type="compositionally biased region" description="Polar residues" evidence="7">
    <location>
        <begin position="1477"/>
        <end position="1492"/>
    </location>
</feature>
<evidence type="ECO:0000256" key="7">
    <source>
        <dbReference type="SAM" id="MobiDB-lite"/>
    </source>
</evidence>
<dbReference type="GO" id="GO:0005634">
    <property type="term" value="C:nucleus"/>
    <property type="evidence" value="ECO:0007669"/>
    <property type="project" value="UniProtKB-SubCell"/>
</dbReference>
<feature type="region of interest" description="Disordered" evidence="7">
    <location>
        <begin position="780"/>
        <end position="819"/>
    </location>
</feature>
<feature type="compositionally biased region" description="Basic and acidic residues" evidence="7">
    <location>
        <begin position="1293"/>
        <end position="1324"/>
    </location>
</feature>
<gene>
    <name evidence="9" type="ORF">OsJ_29751</name>
</gene>
<feature type="compositionally biased region" description="Polar residues" evidence="7">
    <location>
        <begin position="484"/>
        <end position="498"/>
    </location>
</feature>
<feature type="compositionally biased region" description="Polar residues" evidence="7">
    <location>
        <begin position="871"/>
        <end position="906"/>
    </location>
</feature>
<protein>
    <recommendedName>
        <fullName evidence="8">Inner centromere protein ARK-binding domain-containing protein</fullName>
    </recommendedName>
</protein>
<reference evidence="9" key="1">
    <citation type="journal article" date="2005" name="PLoS Biol.">
        <title>The genomes of Oryza sativa: a history of duplications.</title>
        <authorList>
            <person name="Yu J."/>
            <person name="Wang J."/>
            <person name="Lin W."/>
            <person name="Li S."/>
            <person name="Li H."/>
            <person name="Zhou J."/>
            <person name="Ni P."/>
            <person name="Dong W."/>
            <person name="Hu S."/>
            <person name="Zeng C."/>
            <person name="Zhang J."/>
            <person name="Zhang Y."/>
            <person name="Li R."/>
            <person name="Xu Z."/>
            <person name="Li S."/>
            <person name="Li X."/>
            <person name="Zheng H."/>
            <person name="Cong L."/>
            <person name="Lin L."/>
            <person name="Yin J."/>
            <person name="Geng J."/>
            <person name="Li G."/>
            <person name="Shi J."/>
            <person name="Liu J."/>
            <person name="Lv H."/>
            <person name="Li J."/>
            <person name="Wang J."/>
            <person name="Deng Y."/>
            <person name="Ran L."/>
            <person name="Shi X."/>
            <person name="Wang X."/>
            <person name="Wu Q."/>
            <person name="Li C."/>
            <person name="Ren X."/>
            <person name="Wang J."/>
            <person name="Wang X."/>
            <person name="Li D."/>
            <person name="Liu D."/>
            <person name="Zhang X."/>
            <person name="Ji Z."/>
            <person name="Zhao W."/>
            <person name="Sun Y."/>
            <person name="Zhang Z."/>
            <person name="Bao J."/>
            <person name="Han Y."/>
            <person name="Dong L."/>
            <person name="Ji J."/>
            <person name="Chen P."/>
            <person name="Wu S."/>
            <person name="Liu J."/>
            <person name="Xiao Y."/>
            <person name="Bu D."/>
            <person name="Tan J."/>
            <person name="Yang L."/>
            <person name="Ye C."/>
            <person name="Zhang J."/>
            <person name="Xu J."/>
            <person name="Zhou Y."/>
            <person name="Yu Y."/>
            <person name="Zhang B."/>
            <person name="Zhuang S."/>
            <person name="Wei H."/>
            <person name="Liu B."/>
            <person name="Lei M."/>
            <person name="Yu H."/>
            <person name="Li Y."/>
            <person name="Xu H."/>
            <person name="Wei S."/>
            <person name="He X."/>
            <person name="Fang L."/>
            <person name="Zhang Z."/>
            <person name="Zhang Y."/>
            <person name="Huang X."/>
            <person name="Su Z."/>
            <person name="Tong W."/>
            <person name="Li J."/>
            <person name="Tong Z."/>
            <person name="Li S."/>
            <person name="Ye J."/>
            <person name="Wang L."/>
            <person name="Fang L."/>
            <person name="Lei T."/>
            <person name="Chen C."/>
            <person name="Chen H."/>
            <person name="Xu Z."/>
            <person name="Li H."/>
            <person name="Huang H."/>
            <person name="Zhang F."/>
            <person name="Xu H."/>
            <person name="Li N."/>
            <person name="Zhao C."/>
            <person name="Li S."/>
            <person name="Dong L."/>
            <person name="Huang Y."/>
            <person name="Li L."/>
            <person name="Xi Y."/>
            <person name="Qi Q."/>
            <person name="Li W."/>
            <person name="Zhang B."/>
            <person name="Hu W."/>
            <person name="Zhang Y."/>
            <person name="Tian X."/>
            <person name="Jiao Y."/>
            <person name="Liang X."/>
            <person name="Jin J."/>
            <person name="Gao L."/>
            <person name="Zheng W."/>
            <person name="Hao B."/>
            <person name="Liu S."/>
            <person name="Wang W."/>
            <person name="Yuan L."/>
            <person name="Cao M."/>
            <person name="McDermott J."/>
            <person name="Samudrala R."/>
            <person name="Wang J."/>
            <person name="Wong G.K."/>
            <person name="Yang H."/>
        </authorList>
    </citation>
    <scope>NUCLEOTIDE SEQUENCE [LARGE SCALE GENOMIC DNA]</scope>
</reference>
<keyword evidence="6" id="KW-0539">Nucleus</keyword>
<feature type="compositionally biased region" description="Basic and acidic residues" evidence="7">
    <location>
        <begin position="1369"/>
        <end position="1426"/>
    </location>
</feature>
<feature type="region of interest" description="Disordered" evidence="7">
    <location>
        <begin position="630"/>
        <end position="661"/>
    </location>
</feature>
<feature type="compositionally biased region" description="Basic and acidic residues" evidence="7">
    <location>
        <begin position="1452"/>
        <end position="1474"/>
    </location>
</feature>
<feature type="region of interest" description="Disordered" evidence="7">
    <location>
        <begin position="860"/>
        <end position="906"/>
    </location>
</feature>
<evidence type="ECO:0000256" key="6">
    <source>
        <dbReference type="ARBA" id="ARBA00023242"/>
    </source>
</evidence>
<evidence type="ECO:0000259" key="8">
    <source>
        <dbReference type="Pfam" id="PF03941"/>
    </source>
</evidence>
<accession>B9G460</accession>
<feature type="region of interest" description="Disordered" evidence="7">
    <location>
        <begin position="1271"/>
        <end position="1326"/>
    </location>
</feature>
<proteinExistence type="inferred from homology"/>
<feature type="compositionally biased region" description="Polar residues" evidence="7">
    <location>
        <begin position="520"/>
        <end position="533"/>
    </location>
</feature>
<dbReference type="GO" id="GO:0005819">
    <property type="term" value="C:spindle"/>
    <property type="evidence" value="ECO:0007669"/>
    <property type="project" value="UniProtKB-SubCell"/>
</dbReference>
<dbReference type="Proteomes" id="UP000007752">
    <property type="component" value="Chromosome 9"/>
</dbReference>
<sequence length="1640" mass="179894">MEELFMQVFERRDWVAAQLRQQVESYDQSLACALLAAGRPPPPWLLPSRPAAPQGLNGKPAPSEFVFTGSHITTPAINRTVYQPSAVPSTSLRNVGLPSGYSHLWTACNSLDTDQHQEVQQEQTKVNEEFVNTRAEANMFSRIQRSRSRQRNIEDRLRERDEAANGGSSDGLQDRMERSKIAGVRLNRTTTSSSSEPCGGDANNSGATHPFRGQENDIYTNKRNSVEFLKCSKEGGLGSGVHLDCSPSLVLENKIVSSDSLFKVPNDCSARDSSRTQVADSVCHPLPETHLFVEPKILQFEGVESVCMNFSSEKMGQPLESAHLDLAEAHPLNEDPSSTGCYHVPCSVGSSLVDGVELGLLSTDSATLKQHLQCGSPDLSPTHSRNKDPCPTISSEVPNYTSEPLVEQDTYCNPEINSLEGPCSKVSQLLEKEETKACPDANPLLKTDALHTIGSTERIRNLASRNSTPLEQRSSDPHVLPCQRSRSVQPADSSSRPPLSTGILPDSLLEAVGLDHLPHSNDTNSQCSPSRSAASPDLLPLRLVNSGDVYQPSFSCCKSQNNKDSNGCAVEGTTVSIEKPPSQEQYLLDRPPMELNGFADEDTPLGHTLGTHNEMLKGKKADDLVNCHSGKLNSSQKKPKGLTEASGFSSGKNESAGQKVESNISTGVMHTTERSRGFCAMNCTEDLQQDGTALITCRNYLNLSFVATATLARAYIVSNLAGTEQETSPFDNAVQINANRCTADNNKQIKSLRPSVRYSLRSLMSHEKINLLQSEGRSAACGQKRSDADGVQVNGGPSSKRRRIKRQSNAALSSSPNTNSLSVVHQVDIDNHVLPLGNFSGKSQPSGRYFLRDLGSSGSMSLKSEERNAVSHGNISVSSIHNKTSSSPERYNKASLDNENGNSPGQLQNTLDVVKTTAALPSCYGTLIDNEKSCAEEENPCLEGKHANDTCSSVVHQQMTLQIDNIASQSVILNSENYSRENSITISASYVSDQNGDQAHAPSALVRENLSYGSSVELDRRCKSNGSKGSLLSGAAITMQDGDESVDCDATMPEFERFDVPIQFDSPCAETKTSEALCESRKLVTLSSKFSNYDTNTESGVSHLLSAMSGKPINFPDDLQQYRANNDRSITDIFGACGLGLDDSFSIYDVTASCSSNGSSAKENNDNPLTPSVEKYGLGKLSARSGSSSEHMGSIPELECFRIDEHSSIAEENEYQGMLHGSAGLSYSHQLPSGRKALQDITGLCQNTVNSASLSSIFLDTGNELNHQTDLINGHANDKPKNSLAASTKRERKISDSLHPRLRRTELHNRNGRHQSEANIDKQSKPSNIVANVTSFIPLVKPKLQPTTACVKKDVRVKALEAAEAAKRLEEKKQNEREMRKAAAKLERERLKQEKELKQKQEEQKKKRDADVAAKKRQRGEEERKEKQRKRKCTEEARKQQKQPTEKSLAVNDEKDVCRKTSDNIELTKPDGRTTEPAMTNIPNSLEESYQMSPYKDSDEEDDDDFEHEQESRRRRKFIPSWARKENLDKLLLSNQSLDPRELFAQKCSFNLSDDTTRKSKGKRKVFRKNFCMSPSFQEELLYVSQFSGRRIAVNYGRRSLPLAPALYLFATASSGRDRVRPSPAIAVLVPVSGGVHSSS</sequence>
<evidence type="ECO:0000256" key="3">
    <source>
        <dbReference type="ARBA" id="ARBA00010042"/>
    </source>
</evidence>
<name>B9G460_ORYSJ</name>
<dbReference type="InterPro" id="IPR005635">
    <property type="entry name" value="Inner_centromere_prot_ARK-bd"/>
</dbReference>
<evidence type="ECO:0000313" key="9">
    <source>
        <dbReference type="EMBL" id="EEE69908.1"/>
    </source>
</evidence>
<comment type="similarity">
    <text evidence="3">Belongs to the INCENP family.</text>
</comment>
<feature type="compositionally biased region" description="Polar residues" evidence="7">
    <location>
        <begin position="807"/>
        <end position="819"/>
    </location>
</feature>
<feature type="compositionally biased region" description="Polar residues" evidence="7">
    <location>
        <begin position="187"/>
        <end position="207"/>
    </location>
</feature>
<dbReference type="InterPro" id="IPR050875">
    <property type="entry name" value="Troponin_I"/>
</dbReference>
<feature type="compositionally biased region" description="Basic and acidic residues" evidence="7">
    <location>
        <begin position="151"/>
        <end position="163"/>
    </location>
</feature>
<feature type="region of interest" description="Disordered" evidence="7">
    <location>
        <begin position="456"/>
        <end position="535"/>
    </location>
</feature>
<feature type="compositionally biased region" description="Acidic residues" evidence="7">
    <location>
        <begin position="1498"/>
        <end position="1508"/>
    </location>
</feature>
<dbReference type="EMBL" id="CM000146">
    <property type="protein sequence ID" value="EEE69908.1"/>
    <property type="molecule type" value="Genomic_DNA"/>
</dbReference>
<dbReference type="PANTHER" id="PTHR13738">
    <property type="entry name" value="TROPONIN I"/>
    <property type="match status" value="1"/>
</dbReference>
<reference evidence="9" key="2">
    <citation type="submission" date="2008-12" db="EMBL/GenBank/DDBJ databases">
        <title>Improved gene annotation of the rice (Oryza sativa) genomes.</title>
        <authorList>
            <person name="Wang J."/>
            <person name="Li R."/>
            <person name="Fan W."/>
            <person name="Huang Q."/>
            <person name="Zhang J."/>
            <person name="Zhou Y."/>
            <person name="Hu Y."/>
            <person name="Zi S."/>
            <person name="Li J."/>
            <person name="Ni P."/>
            <person name="Zheng H."/>
            <person name="Zhang Y."/>
            <person name="Zhao M."/>
            <person name="Hao Q."/>
            <person name="McDermott J."/>
            <person name="Samudrala R."/>
            <person name="Kristiansen K."/>
            <person name="Wong G.K.-S."/>
        </authorList>
    </citation>
    <scope>NUCLEOTIDE SEQUENCE</scope>
</reference>
<evidence type="ECO:0000256" key="4">
    <source>
        <dbReference type="ARBA" id="ARBA00022490"/>
    </source>
</evidence>
<evidence type="ECO:0000256" key="5">
    <source>
        <dbReference type="ARBA" id="ARBA00023212"/>
    </source>
</evidence>
<keyword evidence="5" id="KW-0206">Cytoskeleton</keyword>
<dbReference type="Pfam" id="PF03941">
    <property type="entry name" value="INCENP_ARK-bind"/>
    <property type="match status" value="1"/>
</dbReference>